<name>A0ACB8V134_9EURO</name>
<proteinExistence type="predicted"/>
<dbReference type="EMBL" id="JALBCA010000019">
    <property type="protein sequence ID" value="KAI2390168.1"/>
    <property type="molecule type" value="Genomic_DNA"/>
</dbReference>
<accession>A0ACB8V134</accession>
<organism evidence="1">
    <name type="scientific">Ophidiomyces ophidiicola</name>
    <dbReference type="NCBI Taxonomy" id="1387563"/>
    <lineage>
        <taxon>Eukaryota</taxon>
        <taxon>Fungi</taxon>
        <taxon>Dikarya</taxon>
        <taxon>Ascomycota</taxon>
        <taxon>Pezizomycotina</taxon>
        <taxon>Eurotiomycetes</taxon>
        <taxon>Eurotiomycetidae</taxon>
        <taxon>Onygenales</taxon>
        <taxon>Onygenaceae</taxon>
        <taxon>Ophidiomyces</taxon>
    </lineage>
</organism>
<evidence type="ECO:0000313" key="1">
    <source>
        <dbReference type="EMBL" id="KAI2390168.1"/>
    </source>
</evidence>
<sequence>MATEKKEKKRKAAASSGAVDLDTPSKKSKKSSVKPVKAATESRTRVPKSGKASDDVNGSVSKSLKVDSTPTRDIKPRKRAADFLSDDEADATKLSKKGTKSSKKVTDEIVKPVKKKAKEEPASTSLVTSKKPSSKDKKVKESKELAKAVVETSPEEDEQEDEGDDAEFLRGFESSGEEDASGDEGFAHGQEVPQIPDSKQVKRKIRSMKKHHPDEKDEPGVVYLGRIPHGFYEHEMRAYFSQFGDITRLRMARNRTTGRSKHYAFIEFSSVAVAKIVADTMHNYLMFGHILKCEYRPQDSVHPEIWKGANRRFKKVPWNQIEKQQLDAGKTREQWAKKIGKEESKRAAKAEKMKALGYEMDLPKLTSVDVVPVQKTLAEAEEPAIQNIADETPKALEAPPKKGKEEVPIKEKSKSSGKKAKKTKDSAESSTKTLAKAEEPAIQNIADETPKALEVPPENGEKEVYVKEKPKSSSKKGKKTKDAAESSAKTADVPKEENAALEKPAKLKKGDSDKKSATSKEGKVEKKSKAKTPATVKDDSAAPSKEPKAKESKEKEPKRKVNKGESGEKKKKKAKA</sequence>
<protein>
    <submittedName>
        <fullName evidence="1">Nucleolar protein</fullName>
    </submittedName>
</protein>
<comment type="caution">
    <text evidence="1">The sequence shown here is derived from an EMBL/GenBank/DDBJ whole genome shotgun (WGS) entry which is preliminary data.</text>
</comment>
<gene>
    <name evidence="1" type="primary">NOP15</name>
    <name evidence="1" type="ORF">LOY88_001768</name>
</gene>
<reference evidence="1" key="1">
    <citation type="journal article" date="2022" name="bioRxiv">
        <title>Population genetic analysis of Ophidiomyces ophidiicola, the causative agent of snake fungal disease, indicates recent introductions to the USA.</title>
        <authorList>
            <person name="Ladner J.T."/>
            <person name="Palmer J.M."/>
            <person name="Ettinger C.L."/>
            <person name="Stajich J.E."/>
            <person name="Farrell T.M."/>
            <person name="Glorioso B.M."/>
            <person name="Lawson B."/>
            <person name="Price S.J."/>
            <person name="Stengle A.G."/>
            <person name="Grear D.A."/>
            <person name="Lorch J.M."/>
        </authorList>
    </citation>
    <scope>NUCLEOTIDE SEQUENCE</scope>
    <source>
        <strain evidence="1">NWHC 24266-5</strain>
    </source>
</reference>